<dbReference type="GO" id="GO:0004356">
    <property type="term" value="F:glutamine synthetase activity"/>
    <property type="evidence" value="ECO:0007669"/>
    <property type="project" value="InterPro"/>
</dbReference>
<comment type="cofactor">
    <cofactor evidence="1">
        <name>Mg(2+)</name>
        <dbReference type="ChEBI" id="CHEBI:18420"/>
    </cofactor>
</comment>
<evidence type="ECO:0000313" key="11">
    <source>
        <dbReference type="Proteomes" id="UP000822688"/>
    </source>
</evidence>
<dbReference type="SUPFAM" id="SSF55931">
    <property type="entry name" value="Glutamine synthetase/guanido kinase"/>
    <property type="match status" value="1"/>
</dbReference>
<comment type="similarity">
    <text evidence="6 7">Belongs to the glutamine synthetase family.</text>
</comment>
<feature type="domain" description="GS catalytic" evidence="9">
    <location>
        <begin position="103"/>
        <end position="440"/>
    </location>
</feature>
<name>A0A8T0GI07_CERPU</name>
<dbReference type="Pfam" id="PF00120">
    <property type="entry name" value="Gln-synt_C"/>
    <property type="match status" value="1"/>
</dbReference>
<sequence>MANAGKELEKFAADNGINFFLVSYVDLLGVVRSKLVPSAAIGGMQKVGAGFAGYAAHFDMTAADPDMMAVPDATSVIKLPWTEGVAWVASDVCMNGTPVLQSPRHVLRNQIEKAEKKGLRMKTGVECEFFLLTNGVETEIADVKDVAIKPCYDQGALMRHFAVISELLEHMETLGWKPYQADHEDGNGQFELNWEYDDCLATADKHTFFKFMAKSVAEKHGFRATFMPKPFVNKTGNGAHCHVSVWNPAGSINLFHAKDGELGLSELAYNFLAGVLENSQALVAILNPTVNSYKRIDGQSTASGSSWAPCTVSYTGNNRTHLLRIPDEGRFELRLADGAVNPYLLQAAILASGLDGIDKKLKAPERCDWNGHLPPPPNAPALKALPSTLLEALDNLSHSESLKQSLGEEFVKSYLKIQKEQWRSYTSHLSKWELDNTLDC</sequence>
<dbReference type="InterPro" id="IPR008147">
    <property type="entry name" value="Gln_synt_N"/>
</dbReference>
<evidence type="ECO:0000256" key="5">
    <source>
        <dbReference type="ARBA" id="ARBA00022842"/>
    </source>
</evidence>
<dbReference type="GO" id="GO:0006542">
    <property type="term" value="P:glutamine biosynthetic process"/>
    <property type="evidence" value="ECO:0007669"/>
    <property type="project" value="InterPro"/>
</dbReference>
<keyword evidence="4" id="KW-0067">ATP-binding</keyword>
<dbReference type="SMART" id="SM01230">
    <property type="entry name" value="Gln-synt_C"/>
    <property type="match status" value="1"/>
</dbReference>
<dbReference type="GO" id="GO:0005524">
    <property type="term" value="F:ATP binding"/>
    <property type="evidence" value="ECO:0007669"/>
    <property type="project" value="UniProtKB-KW"/>
</dbReference>
<dbReference type="Gene3D" id="3.10.20.70">
    <property type="entry name" value="Glutamine synthetase, N-terminal domain"/>
    <property type="match status" value="1"/>
</dbReference>
<organism evidence="10 11">
    <name type="scientific">Ceratodon purpureus</name>
    <name type="common">Fire moss</name>
    <name type="synonym">Dicranum purpureum</name>
    <dbReference type="NCBI Taxonomy" id="3225"/>
    <lineage>
        <taxon>Eukaryota</taxon>
        <taxon>Viridiplantae</taxon>
        <taxon>Streptophyta</taxon>
        <taxon>Embryophyta</taxon>
        <taxon>Bryophyta</taxon>
        <taxon>Bryophytina</taxon>
        <taxon>Bryopsida</taxon>
        <taxon>Dicranidae</taxon>
        <taxon>Pseudoditrichales</taxon>
        <taxon>Ditrichaceae</taxon>
        <taxon>Ceratodon</taxon>
    </lineage>
</organism>
<accession>A0A8T0GI07</accession>
<dbReference type="InterPro" id="IPR017536">
    <property type="entry name" value="Glutamine_synthetase_typeIII"/>
</dbReference>
<gene>
    <name evidence="10" type="ORF">KC19_10G043000</name>
</gene>
<dbReference type="PROSITE" id="PS00181">
    <property type="entry name" value="GLNA_ATP"/>
    <property type="match status" value="1"/>
</dbReference>
<evidence type="ECO:0000256" key="6">
    <source>
        <dbReference type="PROSITE-ProRule" id="PRU01330"/>
    </source>
</evidence>
<dbReference type="EMBL" id="CM026431">
    <property type="protein sequence ID" value="KAG0558640.1"/>
    <property type="molecule type" value="Genomic_DNA"/>
</dbReference>
<evidence type="ECO:0008006" key="12">
    <source>
        <dbReference type="Google" id="ProtNLM"/>
    </source>
</evidence>
<proteinExistence type="inferred from homology"/>
<dbReference type="InterPro" id="IPR014746">
    <property type="entry name" value="Gln_synth/guanido_kin_cat_dom"/>
</dbReference>
<evidence type="ECO:0000313" key="10">
    <source>
        <dbReference type="EMBL" id="KAG0558640.1"/>
    </source>
</evidence>
<reference evidence="10" key="1">
    <citation type="submission" date="2020-06" db="EMBL/GenBank/DDBJ databases">
        <title>WGS assembly of Ceratodon purpureus strain R40.</title>
        <authorList>
            <person name="Carey S.B."/>
            <person name="Jenkins J."/>
            <person name="Shu S."/>
            <person name="Lovell J.T."/>
            <person name="Sreedasyam A."/>
            <person name="Maumus F."/>
            <person name="Tiley G.P."/>
            <person name="Fernandez-Pozo N."/>
            <person name="Barry K."/>
            <person name="Chen C."/>
            <person name="Wang M."/>
            <person name="Lipzen A."/>
            <person name="Daum C."/>
            <person name="Saski C.A."/>
            <person name="Payton A.C."/>
            <person name="Mcbreen J.C."/>
            <person name="Conrad R.E."/>
            <person name="Kollar L.M."/>
            <person name="Olsson S."/>
            <person name="Huttunen S."/>
            <person name="Landis J.B."/>
            <person name="Wickett N.J."/>
            <person name="Johnson M.G."/>
            <person name="Rensing S.A."/>
            <person name="Grimwood J."/>
            <person name="Schmutz J."/>
            <person name="Mcdaniel S.F."/>
        </authorList>
    </citation>
    <scope>NUCLEOTIDE SEQUENCE</scope>
    <source>
        <strain evidence="10">R40</strain>
    </source>
</reference>
<evidence type="ECO:0000259" key="8">
    <source>
        <dbReference type="PROSITE" id="PS51986"/>
    </source>
</evidence>
<keyword evidence="3" id="KW-0547">Nucleotide-binding</keyword>
<dbReference type="SUPFAM" id="SSF54368">
    <property type="entry name" value="Glutamine synthetase, N-terminal domain"/>
    <property type="match status" value="1"/>
</dbReference>
<dbReference type="PROSITE" id="PS51986">
    <property type="entry name" value="GS_BETA_GRASP"/>
    <property type="match status" value="1"/>
</dbReference>
<protein>
    <recommendedName>
        <fullName evidence="12">Glutamine synthetase</fullName>
    </recommendedName>
</protein>
<dbReference type="PANTHER" id="PTHR43785:SF14">
    <property type="entry name" value="GLUTAMINE SYNTHETASE"/>
    <property type="match status" value="1"/>
</dbReference>
<dbReference type="InterPro" id="IPR036651">
    <property type="entry name" value="Gln_synt_N_sf"/>
</dbReference>
<dbReference type="PANTHER" id="PTHR43785">
    <property type="entry name" value="GAMMA-GLUTAMYLPUTRESCINE SYNTHETASE"/>
    <property type="match status" value="1"/>
</dbReference>
<feature type="domain" description="GS beta-grasp" evidence="8">
    <location>
        <begin position="15"/>
        <end position="97"/>
    </location>
</feature>
<evidence type="ECO:0000259" key="9">
    <source>
        <dbReference type="PROSITE" id="PS51987"/>
    </source>
</evidence>
<dbReference type="AlphaFoldDB" id="A0A8T0GI07"/>
<dbReference type="NCBIfam" id="TIGR03105">
    <property type="entry name" value="gln_synth_III"/>
    <property type="match status" value="1"/>
</dbReference>
<dbReference type="InterPro" id="IPR008146">
    <property type="entry name" value="Gln_synth_cat_dom"/>
</dbReference>
<evidence type="ECO:0000256" key="4">
    <source>
        <dbReference type="ARBA" id="ARBA00022840"/>
    </source>
</evidence>
<dbReference type="PROSITE" id="PS51987">
    <property type="entry name" value="GS_CATALYTIC"/>
    <property type="match status" value="1"/>
</dbReference>
<keyword evidence="2" id="KW-0436">Ligase</keyword>
<keyword evidence="5" id="KW-0460">Magnesium</keyword>
<comment type="caution">
    <text evidence="10">The sequence shown here is derived from an EMBL/GenBank/DDBJ whole genome shotgun (WGS) entry which is preliminary data.</text>
</comment>
<evidence type="ECO:0000256" key="3">
    <source>
        <dbReference type="ARBA" id="ARBA00022741"/>
    </source>
</evidence>
<dbReference type="Proteomes" id="UP000822688">
    <property type="component" value="Chromosome 10"/>
</dbReference>
<evidence type="ECO:0000256" key="7">
    <source>
        <dbReference type="RuleBase" id="RU000384"/>
    </source>
</evidence>
<dbReference type="InterPro" id="IPR027303">
    <property type="entry name" value="Gln_synth_gly_rich_site"/>
</dbReference>
<evidence type="ECO:0000256" key="1">
    <source>
        <dbReference type="ARBA" id="ARBA00001946"/>
    </source>
</evidence>
<keyword evidence="11" id="KW-1185">Reference proteome</keyword>
<evidence type="ECO:0000256" key="2">
    <source>
        <dbReference type="ARBA" id="ARBA00022598"/>
    </source>
</evidence>
<dbReference type="Gene3D" id="3.30.590.10">
    <property type="entry name" value="Glutamine synthetase/guanido kinase, catalytic domain"/>
    <property type="match status" value="1"/>
</dbReference>